<dbReference type="GO" id="GO:0000976">
    <property type="term" value="F:transcription cis-regulatory region binding"/>
    <property type="evidence" value="ECO:0007669"/>
    <property type="project" value="TreeGrafter"/>
</dbReference>
<evidence type="ECO:0000256" key="3">
    <source>
        <dbReference type="ARBA" id="ARBA00023163"/>
    </source>
</evidence>
<evidence type="ECO:0000256" key="2">
    <source>
        <dbReference type="ARBA" id="ARBA00023125"/>
    </source>
</evidence>
<dbReference type="KEGG" id="gyu:FE374_10795"/>
<dbReference type="InterPro" id="IPR009057">
    <property type="entry name" value="Homeodomain-like_sf"/>
</dbReference>
<evidence type="ECO:0000256" key="1">
    <source>
        <dbReference type="ARBA" id="ARBA00023015"/>
    </source>
</evidence>
<gene>
    <name evidence="6" type="ORF">FE374_10795</name>
</gene>
<protein>
    <submittedName>
        <fullName evidence="6">TetR family transcriptional regulator</fullName>
    </submittedName>
</protein>
<keyword evidence="2 4" id="KW-0238">DNA-binding</keyword>
<feature type="domain" description="HTH tetR-type" evidence="5">
    <location>
        <begin position="27"/>
        <end position="87"/>
    </location>
</feature>
<evidence type="ECO:0000313" key="6">
    <source>
        <dbReference type="EMBL" id="QDC25027.1"/>
    </source>
</evidence>
<dbReference type="PANTHER" id="PTHR30055">
    <property type="entry name" value="HTH-TYPE TRANSCRIPTIONAL REGULATOR RUTR"/>
    <property type="match status" value="1"/>
</dbReference>
<feature type="DNA-binding region" description="H-T-H motif" evidence="4">
    <location>
        <begin position="50"/>
        <end position="69"/>
    </location>
</feature>
<evidence type="ECO:0000313" key="7">
    <source>
        <dbReference type="Proteomes" id="UP000314616"/>
    </source>
</evidence>
<dbReference type="InterPro" id="IPR041347">
    <property type="entry name" value="MftR_C"/>
</dbReference>
<keyword evidence="3" id="KW-0804">Transcription</keyword>
<dbReference type="PROSITE" id="PS50977">
    <property type="entry name" value="HTH_TETR_2"/>
    <property type="match status" value="1"/>
</dbReference>
<dbReference type="OrthoDB" id="8688418at2"/>
<dbReference type="AlphaFoldDB" id="A0A5B8C4E5"/>
<dbReference type="Gene3D" id="1.10.10.60">
    <property type="entry name" value="Homeodomain-like"/>
    <property type="match status" value="1"/>
</dbReference>
<dbReference type="EMBL" id="CP040915">
    <property type="protein sequence ID" value="QDC25027.1"/>
    <property type="molecule type" value="Genomic_DNA"/>
</dbReference>
<reference evidence="6 7" key="1">
    <citation type="submission" date="2019-05" db="EMBL/GenBank/DDBJ databases">
        <title>Georgenia *** sp. nov., and Georgenia *** sp. nov., isolated from the intestinal contents of plateau pika (Ochotona curzoniae) in the Qinghai-Tibet plateau of China.</title>
        <authorList>
            <person name="Tian Z."/>
        </authorList>
    </citation>
    <scope>NUCLEOTIDE SEQUENCE [LARGE SCALE GENOMIC DNA]</scope>
    <source>
        <strain evidence="6 7">Z443</strain>
    </source>
</reference>
<evidence type="ECO:0000259" key="5">
    <source>
        <dbReference type="PROSITE" id="PS50977"/>
    </source>
</evidence>
<organism evidence="6 7">
    <name type="scientific">Georgenia yuyongxinii</name>
    <dbReference type="NCBI Taxonomy" id="2589797"/>
    <lineage>
        <taxon>Bacteria</taxon>
        <taxon>Bacillati</taxon>
        <taxon>Actinomycetota</taxon>
        <taxon>Actinomycetes</taxon>
        <taxon>Micrococcales</taxon>
        <taxon>Bogoriellaceae</taxon>
        <taxon>Georgenia</taxon>
    </lineage>
</organism>
<dbReference type="Pfam" id="PF17754">
    <property type="entry name" value="TetR_C_14"/>
    <property type="match status" value="1"/>
</dbReference>
<dbReference type="Proteomes" id="UP000314616">
    <property type="component" value="Chromosome"/>
</dbReference>
<dbReference type="InterPro" id="IPR001647">
    <property type="entry name" value="HTH_TetR"/>
</dbReference>
<evidence type="ECO:0000256" key="4">
    <source>
        <dbReference type="PROSITE-ProRule" id="PRU00335"/>
    </source>
</evidence>
<name>A0A5B8C4E5_9MICO</name>
<sequence length="218" mass="23485">MAPPLFPFRVTAMPRTGNTSLRERKKQLTREAIAEAALALAIEHGLANVTVEEIARLAFVSPRTVSNYFSCKEEAVATAGCQDLPELAEDLAARPAGEPPADALRAVLLAYVGSRTPEQLRLEVHKLAVEREHPALRPYWVAQYDDLEASLRAAIADRTGTDPDVDVFPWLAAATAASALSASVRIWARPEANRQALPDLVAAAFDEVAAGLRGPVRA</sequence>
<dbReference type="GO" id="GO:0003700">
    <property type="term" value="F:DNA-binding transcription factor activity"/>
    <property type="evidence" value="ECO:0007669"/>
    <property type="project" value="TreeGrafter"/>
</dbReference>
<keyword evidence="1" id="KW-0805">Transcription regulation</keyword>
<dbReference type="PANTHER" id="PTHR30055:SF234">
    <property type="entry name" value="HTH-TYPE TRANSCRIPTIONAL REGULATOR BETI"/>
    <property type="match status" value="1"/>
</dbReference>
<dbReference type="InterPro" id="IPR050109">
    <property type="entry name" value="HTH-type_TetR-like_transc_reg"/>
</dbReference>
<dbReference type="Pfam" id="PF00440">
    <property type="entry name" value="TetR_N"/>
    <property type="match status" value="1"/>
</dbReference>
<proteinExistence type="predicted"/>
<accession>A0A5B8C4E5</accession>
<dbReference type="SUPFAM" id="SSF46689">
    <property type="entry name" value="Homeodomain-like"/>
    <property type="match status" value="1"/>
</dbReference>
<dbReference type="Gene3D" id="1.10.357.10">
    <property type="entry name" value="Tetracycline Repressor, domain 2"/>
    <property type="match status" value="1"/>
</dbReference>